<gene>
    <name evidence="1" type="ORF">C8N29_105145</name>
</gene>
<dbReference type="AlphaFoldDB" id="A0A2T5J0E4"/>
<protein>
    <submittedName>
        <fullName evidence="1">Uncharacterized protein</fullName>
    </submittedName>
</protein>
<keyword evidence="2" id="KW-1185">Reference proteome</keyword>
<evidence type="ECO:0000313" key="2">
    <source>
        <dbReference type="Proteomes" id="UP000244223"/>
    </source>
</evidence>
<dbReference type="RefSeq" id="WP_107865333.1">
    <property type="nucleotide sequence ID" value="NZ_QAON01000005.1"/>
</dbReference>
<organism evidence="1 2">
    <name type="scientific">Agitococcus lubricus</name>
    <dbReference type="NCBI Taxonomy" id="1077255"/>
    <lineage>
        <taxon>Bacteria</taxon>
        <taxon>Pseudomonadati</taxon>
        <taxon>Pseudomonadota</taxon>
        <taxon>Gammaproteobacteria</taxon>
        <taxon>Moraxellales</taxon>
        <taxon>Moraxellaceae</taxon>
        <taxon>Agitococcus</taxon>
    </lineage>
</organism>
<evidence type="ECO:0000313" key="1">
    <source>
        <dbReference type="EMBL" id="PTQ89818.1"/>
    </source>
</evidence>
<dbReference type="EMBL" id="QAON01000005">
    <property type="protein sequence ID" value="PTQ89818.1"/>
    <property type="molecule type" value="Genomic_DNA"/>
</dbReference>
<comment type="caution">
    <text evidence="1">The sequence shown here is derived from an EMBL/GenBank/DDBJ whole genome shotgun (WGS) entry which is preliminary data.</text>
</comment>
<dbReference type="Proteomes" id="UP000244223">
    <property type="component" value="Unassembled WGS sequence"/>
</dbReference>
<accession>A0A2T5J0E4</accession>
<sequence length="129" mass="15955">MFIKFQREARYQPRGVTSQRLAATKRKFKKEQERLPLFALEIEEQQPEIESYILSKDEQIIKHEIERRKLIADRWRLARKIVRCMPIDVRNQVIERWHGNRYMPKTSFYFIDMLYTHFREYYEVIEKAA</sequence>
<proteinExistence type="predicted"/>
<name>A0A2T5J0E4_9GAMM</name>
<reference evidence="1 2" key="1">
    <citation type="submission" date="2018-04" db="EMBL/GenBank/DDBJ databases">
        <title>Genomic Encyclopedia of Archaeal and Bacterial Type Strains, Phase II (KMG-II): from individual species to whole genera.</title>
        <authorList>
            <person name="Goeker M."/>
        </authorList>
    </citation>
    <scope>NUCLEOTIDE SEQUENCE [LARGE SCALE GENOMIC DNA]</scope>
    <source>
        <strain evidence="1 2">DSM 5822</strain>
    </source>
</reference>